<gene>
    <name evidence="2" type="ORF">FXN67_32360</name>
</gene>
<reference evidence="2 3" key="1">
    <citation type="submission" date="2019-08" db="EMBL/GenBank/DDBJ databases">
        <title>Phenotypic and genetic characterization of extended-spectrum b-lactamase-producing hypermucoviscous Klebsiella pneumoniae from Chile.</title>
        <authorList>
            <person name="Morales-Leon F."/>
            <person name="Caro C."/>
            <person name="Opazo-Capurro A."/>
            <person name="Lincopan N."/>
            <person name="Dominguez-Yevenes M."/>
            <person name="Lima C."/>
            <person name="Bello-Toledo H."/>
            <person name="Gonzalez-Rocha G."/>
        </authorList>
    </citation>
    <scope>NUCLEOTIDE SEQUENCE [LARGE SCALE GENOMIC DNA]</scope>
    <source>
        <strain evidence="2 3">UCO-494</strain>
    </source>
</reference>
<feature type="non-terminal residue" evidence="2">
    <location>
        <position position="30"/>
    </location>
</feature>
<dbReference type="EMBL" id="VSSY01000198">
    <property type="protein sequence ID" value="TYL66350.1"/>
    <property type="molecule type" value="Genomic_DNA"/>
</dbReference>
<protein>
    <submittedName>
        <fullName evidence="2">AraC family transcriptional regulator</fullName>
    </submittedName>
</protein>
<evidence type="ECO:0000313" key="2">
    <source>
        <dbReference type="EMBL" id="TYL66350.1"/>
    </source>
</evidence>
<evidence type="ECO:0000313" key="3">
    <source>
        <dbReference type="Proteomes" id="UP000322977"/>
    </source>
</evidence>
<dbReference type="Proteomes" id="UP000322977">
    <property type="component" value="Unassembled WGS sequence"/>
</dbReference>
<sequence length="30" mass="3164">MIMAGAKSEMPGSIDKTPRHDEATGWSSTA</sequence>
<comment type="caution">
    <text evidence="2">The sequence shown here is derived from an EMBL/GenBank/DDBJ whole genome shotgun (WGS) entry which is preliminary data.</text>
</comment>
<evidence type="ECO:0000256" key="1">
    <source>
        <dbReference type="SAM" id="MobiDB-lite"/>
    </source>
</evidence>
<organism evidence="2 3">
    <name type="scientific">Klebsiella pneumoniae</name>
    <dbReference type="NCBI Taxonomy" id="573"/>
    <lineage>
        <taxon>Bacteria</taxon>
        <taxon>Pseudomonadati</taxon>
        <taxon>Pseudomonadota</taxon>
        <taxon>Gammaproteobacteria</taxon>
        <taxon>Enterobacterales</taxon>
        <taxon>Enterobacteriaceae</taxon>
        <taxon>Klebsiella/Raoultella group</taxon>
        <taxon>Klebsiella</taxon>
        <taxon>Klebsiella pneumoniae complex</taxon>
    </lineage>
</organism>
<name>A0A5D3JEM0_KLEPN</name>
<dbReference type="AlphaFoldDB" id="A0A5D3JEM0"/>
<proteinExistence type="predicted"/>
<accession>A0A5D3JEM0</accession>
<feature type="region of interest" description="Disordered" evidence="1">
    <location>
        <begin position="1"/>
        <end position="30"/>
    </location>
</feature>